<dbReference type="Gene3D" id="6.10.140.2220">
    <property type="match status" value="1"/>
</dbReference>
<dbReference type="Pfam" id="PF02064">
    <property type="entry name" value="MAS20"/>
    <property type="match status" value="1"/>
</dbReference>
<evidence type="ECO:0000256" key="1">
    <source>
        <dbReference type="ARBA" id="ARBA00004572"/>
    </source>
</evidence>
<evidence type="ECO:0000256" key="4">
    <source>
        <dbReference type="ARBA" id="ARBA00022787"/>
    </source>
</evidence>
<dbReference type="Gene3D" id="1.20.960.10">
    <property type="entry name" value="Mitochondrial outer membrane translocase complex, subunit Tom20 domain"/>
    <property type="match status" value="1"/>
</dbReference>
<dbReference type="PROSITE" id="PS50280">
    <property type="entry name" value="SET"/>
    <property type="match status" value="1"/>
</dbReference>
<accession>A0AAD7AVK7</accession>
<dbReference type="SUPFAM" id="SSF47157">
    <property type="entry name" value="Mitochondrial import receptor subunit Tom20"/>
    <property type="match status" value="1"/>
</dbReference>
<evidence type="ECO:0000313" key="10">
    <source>
        <dbReference type="Proteomes" id="UP001218218"/>
    </source>
</evidence>
<sequence length="525" mass="57527">MSSRTNTVLTVAGLSLAGIIAYAVYFDYRRRTDVEFRKQIRKEKKRVNKSLAQSREALAAASEVSEAELREALKQIKSEPLPTSEQYFMSQVAMGEQLSSAGQHFPAALSFYRALCVYPSPPDLLDIYQKTVPPATVKIVLALVNLDLAPKMRATALAYFEVFPPKSVNVTLQTRPPSSETFGPEKVLVLTKDVAAGEVIYKEHPLLTCLDYDLQLAGTYCTHCLREIQPSLGSLPLLSSVSTKAAFCSKPCQVASKTQWHSLLFTLDPPLPAVSELSQLAPTPEALEARRAAQAQLLAYLNKDSRVGTALMAKFIARQLTAANGTAPGQAAGDYTRADGGEYQLEDHVERWSASPKNAEPPVEEYPLVVALLKATLPGLERFVTEDSHRSLLGRIAFNAFGVCFGGGRDDRPPSTLRPEDAELTRKPYGTVRQVGTALYTVSAYLSHSCAPNARPSFSSGTSELQLIATKDLKTGDELSIAYVDVVQRTGESAPECRQRRRKELARGWKFACECSRCLKEASEK</sequence>
<evidence type="ECO:0000256" key="6">
    <source>
        <dbReference type="ARBA" id="ARBA00023128"/>
    </source>
</evidence>
<dbReference type="GO" id="GO:0005742">
    <property type="term" value="C:mitochondrial outer membrane translocase complex"/>
    <property type="evidence" value="ECO:0007669"/>
    <property type="project" value="InterPro"/>
</dbReference>
<dbReference type="Gene3D" id="2.170.270.10">
    <property type="entry name" value="SET domain"/>
    <property type="match status" value="1"/>
</dbReference>
<dbReference type="InterPro" id="IPR001214">
    <property type="entry name" value="SET_dom"/>
</dbReference>
<dbReference type="InterPro" id="IPR046341">
    <property type="entry name" value="SET_dom_sf"/>
</dbReference>
<keyword evidence="3" id="KW-0812">Transmembrane</keyword>
<dbReference type="GO" id="GO:0006886">
    <property type="term" value="P:intracellular protein transport"/>
    <property type="evidence" value="ECO:0007669"/>
    <property type="project" value="InterPro"/>
</dbReference>
<keyword evidence="10" id="KW-1185">Reference proteome</keyword>
<gene>
    <name evidence="9" type="ORF">DFH08DRAFT_928840</name>
</gene>
<evidence type="ECO:0000313" key="9">
    <source>
        <dbReference type="EMBL" id="KAJ7368794.1"/>
    </source>
</evidence>
<keyword evidence="4" id="KW-1000">Mitochondrion outer membrane</keyword>
<dbReference type="AlphaFoldDB" id="A0AAD7AVK7"/>
<dbReference type="PANTHER" id="PTHR12197">
    <property type="entry name" value="HISTONE-LYSINE N-METHYLTRANSFERASE SMYD"/>
    <property type="match status" value="1"/>
</dbReference>
<dbReference type="InterPro" id="IPR050869">
    <property type="entry name" value="H3K4_H4K5_MeTrfase"/>
</dbReference>
<reference evidence="9" key="1">
    <citation type="submission" date="2023-03" db="EMBL/GenBank/DDBJ databases">
        <title>Massive genome expansion in bonnet fungi (Mycena s.s.) driven by repeated elements and novel gene families across ecological guilds.</title>
        <authorList>
            <consortium name="Lawrence Berkeley National Laboratory"/>
            <person name="Harder C.B."/>
            <person name="Miyauchi S."/>
            <person name="Viragh M."/>
            <person name="Kuo A."/>
            <person name="Thoen E."/>
            <person name="Andreopoulos B."/>
            <person name="Lu D."/>
            <person name="Skrede I."/>
            <person name="Drula E."/>
            <person name="Henrissat B."/>
            <person name="Morin E."/>
            <person name="Kohler A."/>
            <person name="Barry K."/>
            <person name="LaButti K."/>
            <person name="Morin E."/>
            <person name="Salamov A."/>
            <person name="Lipzen A."/>
            <person name="Mereny Z."/>
            <person name="Hegedus B."/>
            <person name="Baldrian P."/>
            <person name="Stursova M."/>
            <person name="Weitz H."/>
            <person name="Taylor A."/>
            <person name="Grigoriev I.V."/>
            <person name="Nagy L.G."/>
            <person name="Martin F."/>
            <person name="Kauserud H."/>
        </authorList>
    </citation>
    <scope>NUCLEOTIDE SEQUENCE</scope>
    <source>
        <strain evidence="9">CBHHK002</strain>
    </source>
</reference>
<dbReference type="CDD" id="cd20071">
    <property type="entry name" value="SET_SMYD"/>
    <property type="match status" value="1"/>
</dbReference>
<feature type="domain" description="SET" evidence="8">
    <location>
        <begin position="164"/>
        <end position="484"/>
    </location>
</feature>
<comment type="subcellular location">
    <subcellularLocation>
        <location evidence="1">Mitochondrion outer membrane</location>
        <topology evidence="1">Single-pass membrane protein</topology>
    </subcellularLocation>
</comment>
<keyword evidence="7" id="KW-0472">Membrane</keyword>
<dbReference type="InterPro" id="IPR023392">
    <property type="entry name" value="Tom20_dom_sf"/>
</dbReference>
<dbReference type="InterPro" id="IPR002056">
    <property type="entry name" value="MAS20"/>
</dbReference>
<evidence type="ECO:0000259" key="8">
    <source>
        <dbReference type="PROSITE" id="PS50280"/>
    </source>
</evidence>
<evidence type="ECO:0000256" key="2">
    <source>
        <dbReference type="ARBA" id="ARBA00005792"/>
    </source>
</evidence>
<keyword evidence="6" id="KW-0496">Mitochondrion</keyword>
<comment type="similarity">
    <text evidence="2">Belongs to the Tom20 family.</text>
</comment>
<dbReference type="GO" id="GO:0005634">
    <property type="term" value="C:nucleus"/>
    <property type="evidence" value="ECO:0007669"/>
    <property type="project" value="TreeGrafter"/>
</dbReference>
<dbReference type="Pfam" id="PF00856">
    <property type="entry name" value="SET"/>
    <property type="match status" value="1"/>
</dbReference>
<dbReference type="GO" id="GO:0006605">
    <property type="term" value="P:protein targeting"/>
    <property type="evidence" value="ECO:0007669"/>
    <property type="project" value="InterPro"/>
</dbReference>
<dbReference type="Proteomes" id="UP001218218">
    <property type="component" value="Unassembled WGS sequence"/>
</dbReference>
<comment type="caution">
    <text evidence="9">The sequence shown here is derived from an EMBL/GenBank/DDBJ whole genome shotgun (WGS) entry which is preliminary data.</text>
</comment>
<dbReference type="EMBL" id="JARIHO010000001">
    <property type="protein sequence ID" value="KAJ7368794.1"/>
    <property type="molecule type" value="Genomic_DNA"/>
</dbReference>
<name>A0AAD7AVK7_9AGAR</name>
<proteinExistence type="inferred from homology"/>
<dbReference type="PANTHER" id="PTHR12197:SF251">
    <property type="entry name" value="EG:BACR7C10.4 PROTEIN"/>
    <property type="match status" value="1"/>
</dbReference>
<dbReference type="SUPFAM" id="SSF82199">
    <property type="entry name" value="SET domain"/>
    <property type="match status" value="1"/>
</dbReference>
<protein>
    <recommendedName>
        <fullName evidence="8">SET domain-containing protein</fullName>
    </recommendedName>
</protein>
<evidence type="ECO:0000256" key="3">
    <source>
        <dbReference type="ARBA" id="ARBA00022692"/>
    </source>
</evidence>
<dbReference type="Gene3D" id="1.10.220.160">
    <property type="match status" value="1"/>
</dbReference>
<evidence type="ECO:0000256" key="5">
    <source>
        <dbReference type="ARBA" id="ARBA00022989"/>
    </source>
</evidence>
<dbReference type="PRINTS" id="PR00351">
    <property type="entry name" value="OM20RECEPTOR"/>
</dbReference>
<organism evidence="9 10">
    <name type="scientific">Mycena albidolilacea</name>
    <dbReference type="NCBI Taxonomy" id="1033008"/>
    <lineage>
        <taxon>Eukaryota</taxon>
        <taxon>Fungi</taxon>
        <taxon>Dikarya</taxon>
        <taxon>Basidiomycota</taxon>
        <taxon>Agaricomycotina</taxon>
        <taxon>Agaricomycetes</taxon>
        <taxon>Agaricomycetidae</taxon>
        <taxon>Agaricales</taxon>
        <taxon>Marasmiineae</taxon>
        <taxon>Mycenaceae</taxon>
        <taxon>Mycena</taxon>
    </lineage>
</organism>
<keyword evidence="5" id="KW-1133">Transmembrane helix</keyword>
<evidence type="ECO:0000256" key="7">
    <source>
        <dbReference type="ARBA" id="ARBA00023136"/>
    </source>
</evidence>